<feature type="domain" description="SUN" evidence="5">
    <location>
        <begin position="1"/>
        <end position="108"/>
    </location>
</feature>
<dbReference type="Gene3D" id="2.60.120.260">
    <property type="entry name" value="Galactose-binding domain-like"/>
    <property type="match status" value="1"/>
</dbReference>
<evidence type="ECO:0000256" key="4">
    <source>
        <dbReference type="ARBA" id="ARBA00023136"/>
    </source>
</evidence>
<dbReference type="Proteomes" id="UP000640762">
    <property type="component" value="Unassembled WGS sequence"/>
</dbReference>
<protein>
    <submittedName>
        <fullName evidence="6">SPAG4 protein</fullName>
    </submittedName>
</protein>
<evidence type="ECO:0000256" key="2">
    <source>
        <dbReference type="ARBA" id="ARBA00022692"/>
    </source>
</evidence>
<evidence type="ECO:0000256" key="1">
    <source>
        <dbReference type="ARBA" id="ARBA00004540"/>
    </source>
</evidence>
<dbReference type="PANTHER" id="PTHR12911:SF24">
    <property type="entry name" value="SUN DOMAIN-CONTAINING PROTEIN 3"/>
    <property type="match status" value="1"/>
</dbReference>
<dbReference type="GO" id="GO:0034993">
    <property type="term" value="C:meiotic nuclear membrane microtubule tethering complex"/>
    <property type="evidence" value="ECO:0007669"/>
    <property type="project" value="TreeGrafter"/>
</dbReference>
<name>A0A850UDP3_GRUAM</name>
<evidence type="ECO:0000259" key="5">
    <source>
        <dbReference type="PROSITE" id="PS51469"/>
    </source>
</evidence>
<keyword evidence="4" id="KW-0472">Membrane</keyword>
<gene>
    <name evidence="6" type="primary">Spag4</name>
    <name evidence="6" type="ORF">GRUAME_R06972</name>
</gene>
<feature type="non-terminal residue" evidence="6">
    <location>
        <position position="108"/>
    </location>
</feature>
<dbReference type="InterPro" id="IPR045119">
    <property type="entry name" value="SUN1-5"/>
</dbReference>
<keyword evidence="2" id="KW-0812">Transmembrane</keyword>
<evidence type="ECO:0000313" key="7">
    <source>
        <dbReference type="Proteomes" id="UP000640762"/>
    </source>
</evidence>
<comment type="subcellular location">
    <subcellularLocation>
        <location evidence="1">Nucleus inner membrane</location>
    </subcellularLocation>
</comment>
<dbReference type="Pfam" id="PF07738">
    <property type="entry name" value="Sad1_UNC"/>
    <property type="match status" value="1"/>
</dbReference>
<dbReference type="EMBL" id="WEIX01033256">
    <property type="protein sequence ID" value="NWH29033.1"/>
    <property type="molecule type" value="Genomic_DNA"/>
</dbReference>
<comment type="caution">
    <text evidence="6">The sequence shown here is derived from an EMBL/GenBank/DDBJ whole genome shotgun (WGS) entry which is preliminary data.</text>
</comment>
<dbReference type="PROSITE" id="PS51469">
    <property type="entry name" value="SUN"/>
    <property type="match status" value="1"/>
</dbReference>
<evidence type="ECO:0000256" key="3">
    <source>
        <dbReference type="ARBA" id="ARBA00022989"/>
    </source>
</evidence>
<accession>A0A850UDP3</accession>
<organism evidence="6 7">
    <name type="scientific">Grus americana</name>
    <name type="common">Whooping crane</name>
    <dbReference type="NCBI Taxonomy" id="9117"/>
    <lineage>
        <taxon>Eukaryota</taxon>
        <taxon>Metazoa</taxon>
        <taxon>Chordata</taxon>
        <taxon>Craniata</taxon>
        <taxon>Vertebrata</taxon>
        <taxon>Euteleostomi</taxon>
        <taxon>Archelosauria</taxon>
        <taxon>Archosauria</taxon>
        <taxon>Dinosauria</taxon>
        <taxon>Saurischia</taxon>
        <taxon>Theropoda</taxon>
        <taxon>Coelurosauria</taxon>
        <taxon>Aves</taxon>
        <taxon>Neognathae</taxon>
        <taxon>Neoaves</taxon>
        <taxon>Gruiformes</taxon>
        <taxon>Gruidae</taxon>
        <taxon>Grus</taxon>
    </lineage>
</organism>
<dbReference type="InterPro" id="IPR012919">
    <property type="entry name" value="SUN_dom"/>
</dbReference>
<dbReference type="GO" id="GO:0043495">
    <property type="term" value="F:protein-membrane adaptor activity"/>
    <property type="evidence" value="ECO:0007669"/>
    <property type="project" value="TreeGrafter"/>
</dbReference>
<dbReference type="PANTHER" id="PTHR12911">
    <property type="entry name" value="SAD1/UNC-84-LIKE PROTEIN-RELATED"/>
    <property type="match status" value="1"/>
</dbReference>
<feature type="non-terminal residue" evidence="6">
    <location>
        <position position="1"/>
    </location>
</feature>
<dbReference type="GO" id="GO:0005637">
    <property type="term" value="C:nuclear inner membrane"/>
    <property type="evidence" value="ECO:0007669"/>
    <property type="project" value="UniProtKB-SubCell"/>
</dbReference>
<evidence type="ECO:0000313" key="6">
    <source>
        <dbReference type="EMBL" id="NWH29033.1"/>
    </source>
</evidence>
<keyword evidence="7" id="KW-1185">Reference proteome</keyword>
<proteinExistence type="predicted"/>
<sequence>IALAFCLQPDVSQGNCWPLQGHQGQVVIRLPARVHLTGVTVQHTVGQEVFTSRTTSSAPRDMAVFGVDTDREEETLLGTFTYNIAKEAIQTFPLQVRSAHGGKVPGSG</sequence>
<keyword evidence="3" id="KW-1133">Transmembrane helix</keyword>
<dbReference type="AlphaFoldDB" id="A0A850UDP3"/>
<reference evidence="6" key="1">
    <citation type="submission" date="2019-10" db="EMBL/GenBank/DDBJ databases">
        <title>Bird 10,000 Genomes (B10K) Project - Family phase.</title>
        <authorList>
            <person name="Zhang G."/>
        </authorList>
    </citation>
    <scope>NUCLEOTIDE SEQUENCE</scope>
    <source>
        <strain evidence="6">B10K-DU-012-65</strain>
        <tissue evidence="6">Muscle</tissue>
    </source>
</reference>